<name>A0AAQ3UES9_PASNO</name>
<keyword evidence="2" id="KW-1185">Reference proteome</keyword>
<evidence type="ECO:0000313" key="1">
    <source>
        <dbReference type="EMBL" id="WVZ90556.1"/>
    </source>
</evidence>
<dbReference type="AlphaFoldDB" id="A0AAQ3UES9"/>
<evidence type="ECO:0000313" key="2">
    <source>
        <dbReference type="Proteomes" id="UP001341281"/>
    </source>
</evidence>
<dbReference type="PANTHER" id="PTHR31973">
    <property type="entry name" value="POLYPROTEIN, PUTATIVE-RELATED"/>
    <property type="match status" value="1"/>
</dbReference>
<sequence length="243" mass="28060">MVGGENESTELMRYCRGPNMQQLKLASDRDYDVKCVNEDCPWRVHAHKGKFKSHRECTIVVDHTCLSAEVEKAHRNLTSAFVANEMYWLVVENMEYEPKQIVVQIALKYKYTISYAKAWRAKQKVFEMRFGTYEASYDNLPRLLPHVMREEPGSYFDLYSLAVEEGGGARILRRVFFTHGCMCTCIPILPSFALHRWYISTGKYKGRILTKQSELMGISKCFQLHLLLLRTRIHGAGSGFLNG</sequence>
<reference evidence="1 2" key="1">
    <citation type="submission" date="2024-02" db="EMBL/GenBank/DDBJ databases">
        <title>High-quality chromosome-scale genome assembly of Pensacola bahiagrass (Paspalum notatum Flugge var. saurae).</title>
        <authorList>
            <person name="Vega J.M."/>
            <person name="Podio M."/>
            <person name="Orjuela J."/>
            <person name="Siena L.A."/>
            <person name="Pessino S.C."/>
            <person name="Combes M.C."/>
            <person name="Mariac C."/>
            <person name="Albertini E."/>
            <person name="Pupilli F."/>
            <person name="Ortiz J.P.A."/>
            <person name="Leblanc O."/>
        </authorList>
    </citation>
    <scope>NUCLEOTIDE SEQUENCE [LARGE SCALE GENOMIC DNA]</scope>
    <source>
        <strain evidence="1">R1</strain>
        <tissue evidence="1">Leaf</tissue>
    </source>
</reference>
<evidence type="ECO:0008006" key="3">
    <source>
        <dbReference type="Google" id="ProtNLM"/>
    </source>
</evidence>
<gene>
    <name evidence="1" type="ORF">U9M48_036848</name>
</gene>
<organism evidence="1 2">
    <name type="scientific">Paspalum notatum var. saurae</name>
    <dbReference type="NCBI Taxonomy" id="547442"/>
    <lineage>
        <taxon>Eukaryota</taxon>
        <taxon>Viridiplantae</taxon>
        <taxon>Streptophyta</taxon>
        <taxon>Embryophyta</taxon>
        <taxon>Tracheophyta</taxon>
        <taxon>Spermatophyta</taxon>
        <taxon>Magnoliopsida</taxon>
        <taxon>Liliopsida</taxon>
        <taxon>Poales</taxon>
        <taxon>Poaceae</taxon>
        <taxon>PACMAD clade</taxon>
        <taxon>Panicoideae</taxon>
        <taxon>Andropogonodae</taxon>
        <taxon>Paspaleae</taxon>
        <taxon>Paspalinae</taxon>
        <taxon>Paspalum</taxon>
    </lineage>
</organism>
<dbReference type="EMBL" id="CP144752">
    <property type="protein sequence ID" value="WVZ90556.1"/>
    <property type="molecule type" value="Genomic_DNA"/>
</dbReference>
<dbReference type="PANTHER" id="PTHR31973:SF195">
    <property type="entry name" value="MUDR FAMILY TRANSPOSASE"/>
    <property type="match status" value="1"/>
</dbReference>
<proteinExistence type="predicted"/>
<dbReference type="Proteomes" id="UP001341281">
    <property type="component" value="Chromosome 08"/>
</dbReference>
<protein>
    <recommendedName>
        <fullName evidence="3">Transposase MuDR plant domain-containing protein</fullName>
    </recommendedName>
</protein>
<accession>A0AAQ3UES9</accession>